<evidence type="ECO:0000259" key="7">
    <source>
        <dbReference type="Pfam" id="PF00137"/>
    </source>
</evidence>
<keyword evidence="6" id="KW-0732">Signal</keyword>
<protein>
    <submittedName>
        <fullName evidence="8">V/A-type H+-transporting ATPase subunit K</fullName>
    </submittedName>
</protein>
<dbReference type="RefSeq" id="WP_307261212.1">
    <property type="nucleotide sequence ID" value="NZ_JAUSVL010000001.1"/>
</dbReference>
<name>A0AAE3VFX5_9BACT</name>
<evidence type="ECO:0000256" key="4">
    <source>
        <dbReference type="ARBA" id="ARBA00023136"/>
    </source>
</evidence>
<keyword evidence="3 5" id="KW-1133">Transmembrane helix</keyword>
<evidence type="ECO:0000256" key="5">
    <source>
        <dbReference type="SAM" id="Phobius"/>
    </source>
</evidence>
<dbReference type="InterPro" id="IPR035921">
    <property type="entry name" value="F/V-ATP_Csub_sf"/>
</dbReference>
<comment type="caution">
    <text evidence="8">The sequence shown here is derived from an EMBL/GenBank/DDBJ whole genome shotgun (WGS) entry which is preliminary data.</text>
</comment>
<gene>
    <name evidence="8" type="ORF">J3R75_001865</name>
</gene>
<reference evidence="8" key="1">
    <citation type="submission" date="2023-07" db="EMBL/GenBank/DDBJ databases">
        <title>Genomic Encyclopedia of Type Strains, Phase IV (KMG-IV): sequencing the most valuable type-strain genomes for metagenomic binning, comparative biology and taxonomic classification.</title>
        <authorList>
            <person name="Goeker M."/>
        </authorList>
    </citation>
    <scope>NUCLEOTIDE SEQUENCE</scope>
    <source>
        <strain evidence="8">DSM 24202</strain>
    </source>
</reference>
<keyword evidence="9" id="KW-1185">Reference proteome</keyword>
<dbReference type="CDD" id="cd18120">
    <property type="entry name" value="ATP-synt_Vo_Ao_c"/>
    <property type="match status" value="1"/>
</dbReference>
<feature type="signal peptide" evidence="6">
    <location>
        <begin position="1"/>
        <end position="30"/>
    </location>
</feature>
<feature type="transmembrane region" description="Helical" evidence="5">
    <location>
        <begin position="92"/>
        <end position="115"/>
    </location>
</feature>
<evidence type="ECO:0000256" key="3">
    <source>
        <dbReference type="ARBA" id="ARBA00022989"/>
    </source>
</evidence>
<dbReference type="Proteomes" id="UP001238163">
    <property type="component" value="Unassembled WGS sequence"/>
</dbReference>
<feature type="chain" id="PRO_5042005647" evidence="6">
    <location>
        <begin position="31"/>
        <end position="117"/>
    </location>
</feature>
<sequence>MNLHTFQRLVRAGKTGLFLLGLVTAGMAYASGDAAVAEAAAGVAKAPVDPAIFYAIAVTMSVGSLSAGFAVGKVGAAAMGAAAEKPELLGKAIAFVGLGEGIALFGFLVSLFLVFKI</sequence>
<proteinExistence type="predicted"/>
<accession>A0AAE3VFX5</accession>
<feature type="domain" description="V-ATPase proteolipid subunit C-like" evidence="7">
    <location>
        <begin position="55"/>
        <end position="113"/>
    </location>
</feature>
<dbReference type="Pfam" id="PF00137">
    <property type="entry name" value="ATP-synt_C"/>
    <property type="match status" value="1"/>
</dbReference>
<keyword evidence="4 5" id="KW-0472">Membrane</keyword>
<comment type="subcellular location">
    <subcellularLocation>
        <location evidence="1">Membrane</location>
        <topology evidence="1">Multi-pass membrane protein</topology>
    </subcellularLocation>
</comment>
<keyword evidence="2 5" id="KW-0812">Transmembrane</keyword>
<evidence type="ECO:0000313" key="8">
    <source>
        <dbReference type="EMBL" id="MDQ0289758.1"/>
    </source>
</evidence>
<dbReference type="AlphaFoldDB" id="A0AAE3VFX5"/>
<feature type="transmembrane region" description="Helical" evidence="5">
    <location>
        <begin position="51"/>
        <end position="71"/>
    </location>
</feature>
<dbReference type="EMBL" id="JAUSVL010000001">
    <property type="protein sequence ID" value="MDQ0289758.1"/>
    <property type="molecule type" value="Genomic_DNA"/>
</dbReference>
<organism evidence="8 9">
    <name type="scientific">Oligosphaera ethanolica</name>
    <dbReference type="NCBI Taxonomy" id="760260"/>
    <lineage>
        <taxon>Bacteria</taxon>
        <taxon>Pseudomonadati</taxon>
        <taxon>Lentisphaerota</taxon>
        <taxon>Oligosphaeria</taxon>
        <taxon>Oligosphaerales</taxon>
        <taxon>Oligosphaeraceae</taxon>
        <taxon>Oligosphaera</taxon>
    </lineage>
</organism>
<dbReference type="GO" id="GO:0015078">
    <property type="term" value="F:proton transmembrane transporter activity"/>
    <property type="evidence" value="ECO:0007669"/>
    <property type="project" value="InterPro"/>
</dbReference>
<dbReference type="Gene3D" id="1.20.120.610">
    <property type="entry name" value="lithium bound rotor ring of v- atpase"/>
    <property type="match status" value="1"/>
</dbReference>
<evidence type="ECO:0000256" key="6">
    <source>
        <dbReference type="SAM" id="SignalP"/>
    </source>
</evidence>
<evidence type="ECO:0000256" key="1">
    <source>
        <dbReference type="ARBA" id="ARBA00004141"/>
    </source>
</evidence>
<dbReference type="InterPro" id="IPR002379">
    <property type="entry name" value="ATPase_proteolipid_c-like_dom"/>
</dbReference>
<dbReference type="GO" id="GO:0033177">
    <property type="term" value="C:proton-transporting two-sector ATPase complex, proton-transporting domain"/>
    <property type="evidence" value="ECO:0007669"/>
    <property type="project" value="InterPro"/>
</dbReference>
<dbReference type="SUPFAM" id="SSF81333">
    <property type="entry name" value="F1F0 ATP synthase subunit C"/>
    <property type="match status" value="1"/>
</dbReference>
<evidence type="ECO:0000313" key="9">
    <source>
        <dbReference type="Proteomes" id="UP001238163"/>
    </source>
</evidence>
<evidence type="ECO:0000256" key="2">
    <source>
        <dbReference type="ARBA" id="ARBA00022692"/>
    </source>
</evidence>